<dbReference type="InterPro" id="IPR016181">
    <property type="entry name" value="Acyl_CoA_acyltransferase"/>
</dbReference>
<evidence type="ECO:0000313" key="2">
    <source>
        <dbReference type="EMBL" id="KAK3201606.1"/>
    </source>
</evidence>
<dbReference type="InterPro" id="IPR052777">
    <property type="entry name" value="Acetyltransferase_Enz"/>
</dbReference>
<dbReference type="Gene3D" id="3.40.630.30">
    <property type="match status" value="1"/>
</dbReference>
<reference evidence="2 3" key="1">
    <citation type="submission" date="2021-02" db="EMBL/GenBank/DDBJ databases">
        <title>Genome assembly of Pseudopithomyces chartarum.</title>
        <authorList>
            <person name="Jauregui R."/>
            <person name="Singh J."/>
            <person name="Voisey C."/>
        </authorList>
    </citation>
    <scope>NUCLEOTIDE SEQUENCE [LARGE SCALE GENOMIC DNA]</scope>
    <source>
        <strain evidence="2 3">AGR01</strain>
    </source>
</reference>
<dbReference type="PROSITE" id="PS51186">
    <property type="entry name" value="GNAT"/>
    <property type="match status" value="1"/>
</dbReference>
<gene>
    <name evidence="2" type="ORF">GRF29_185g1447243</name>
</gene>
<sequence>MSTINILPAEFPRDQEVAAALFAAYADSLNIDLSFQNFDDELSQLPGKYATEKGGTLLLARDSSSEVIGCVAIRAFSPHEKTCELKRLYIIPEARGMGAAQQLMDAAIERARQLGYRGMLLDTLASMKAARALYTRYGFKEVEKYYDNPIEGTVFMRLVLDEKV</sequence>
<dbReference type="InterPro" id="IPR000182">
    <property type="entry name" value="GNAT_dom"/>
</dbReference>
<organism evidence="2 3">
    <name type="scientific">Pseudopithomyces chartarum</name>
    <dbReference type="NCBI Taxonomy" id="1892770"/>
    <lineage>
        <taxon>Eukaryota</taxon>
        <taxon>Fungi</taxon>
        <taxon>Dikarya</taxon>
        <taxon>Ascomycota</taxon>
        <taxon>Pezizomycotina</taxon>
        <taxon>Dothideomycetes</taxon>
        <taxon>Pleosporomycetidae</taxon>
        <taxon>Pleosporales</taxon>
        <taxon>Massarineae</taxon>
        <taxon>Didymosphaeriaceae</taxon>
        <taxon>Pseudopithomyces</taxon>
    </lineage>
</organism>
<dbReference type="GO" id="GO:0016747">
    <property type="term" value="F:acyltransferase activity, transferring groups other than amino-acyl groups"/>
    <property type="evidence" value="ECO:0007669"/>
    <property type="project" value="InterPro"/>
</dbReference>
<keyword evidence="3" id="KW-1185">Reference proteome</keyword>
<evidence type="ECO:0000313" key="3">
    <source>
        <dbReference type="Proteomes" id="UP001280581"/>
    </source>
</evidence>
<dbReference type="CDD" id="cd04301">
    <property type="entry name" value="NAT_SF"/>
    <property type="match status" value="1"/>
</dbReference>
<proteinExistence type="predicted"/>
<dbReference type="SUPFAM" id="SSF55729">
    <property type="entry name" value="Acyl-CoA N-acyltransferases (Nat)"/>
    <property type="match status" value="1"/>
</dbReference>
<dbReference type="PANTHER" id="PTHR43305:SF1">
    <property type="entry name" value="FAMILY N-ACETYLTRANSFERASE, PUTATIVE (AFU_ORTHOLOGUE AFUA_2G01380)-RELATED"/>
    <property type="match status" value="1"/>
</dbReference>
<feature type="domain" description="N-acetyltransferase" evidence="1">
    <location>
        <begin position="4"/>
        <end position="161"/>
    </location>
</feature>
<comment type="caution">
    <text evidence="2">The sequence shown here is derived from an EMBL/GenBank/DDBJ whole genome shotgun (WGS) entry which is preliminary data.</text>
</comment>
<dbReference type="Proteomes" id="UP001280581">
    <property type="component" value="Unassembled WGS sequence"/>
</dbReference>
<dbReference type="EMBL" id="WVTA01000016">
    <property type="protein sequence ID" value="KAK3201606.1"/>
    <property type="molecule type" value="Genomic_DNA"/>
</dbReference>
<name>A0AAN6RDI3_9PLEO</name>
<dbReference type="AlphaFoldDB" id="A0AAN6RDI3"/>
<dbReference type="Pfam" id="PF00583">
    <property type="entry name" value="Acetyltransf_1"/>
    <property type="match status" value="1"/>
</dbReference>
<protein>
    <recommendedName>
        <fullName evidence="1">N-acetyltransferase domain-containing protein</fullName>
    </recommendedName>
</protein>
<accession>A0AAN6RDI3</accession>
<evidence type="ECO:0000259" key="1">
    <source>
        <dbReference type="PROSITE" id="PS51186"/>
    </source>
</evidence>
<dbReference type="PANTHER" id="PTHR43305">
    <property type="entry name" value="FAMILY N-ACETYLTRANSFERASE, PUTATIVE (AFU_ORTHOLOGUE AFUA_2G01380)-RELATED"/>
    <property type="match status" value="1"/>
</dbReference>